<dbReference type="Proteomes" id="UP000321726">
    <property type="component" value="Unassembled WGS sequence"/>
</dbReference>
<evidence type="ECO:0000313" key="8">
    <source>
        <dbReference type="Proteomes" id="UP000321726"/>
    </source>
</evidence>
<name>A0A1M7KCZ2_9GAMM</name>
<accession>A0A1M7KCZ2</accession>
<proteinExistence type="inferred from homology"/>
<dbReference type="SUPFAM" id="SSF63829">
    <property type="entry name" value="Calcium-dependent phosphotriesterase"/>
    <property type="match status" value="1"/>
</dbReference>
<reference evidence="5 8" key="2">
    <citation type="submission" date="2019-07" db="EMBL/GenBank/DDBJ databases">
        <title>Whole genome shotgun sequence of Halomonas cupida NBRC 102219.</title>
        <authorList>
            <person name="Hosoyama A."/>
            <person name="Uohara A."/>
            <person name="Ohji S."/>
            <person name="Ichikawa N."/>
        </authorList>
    </citation>
    <scope>NUCLEOTIDE SEQUENCE [LARGE SCALE GENOMIC DNA]</scope>
    <source>
        <strain evidence="5 8">NBRC 102219</strain>
    </source>
</reference>
<dbReference type="InterPro" id="IPR013658">
    <property type="entry name" value="SGL"/>
</dbReference>
<gene>
    <name evidence="5" type="ORF">HCU01_28670</name>
    <name evidence="6" type="ORF">SAMN05660971_03448</name>
</gene>
<evidence type="ECO:0000256" key="2">
    <source>
        <dbReference type="PIRSR" id="PIRSR605511-1"/>
    </source>
</evidence>
<dbReference type="Pfam" id="PF08450">
    <property type="entry name" value="SGL"/>
    <property type="match status" value="1"/>
</dbReference>
<feature type="binding site" evidence="3">
    <location>
        <position position="111"/>
    </location>
    <ligand>
        <name>substrate</name>
    </ligand>
</feature>
<keyword evidence="8" id="KW-1185">Reference proteome</keyword>
<dbReference type="Gene3D" id="2.120.10.30">
    <property type="entry name" value="TolB, C-terminal domain"/>
    <property type="match status" value="1"/>
</dbReference>
<keyword evidence="3" id="KW-0862">Zinc</keyword>
<feature type="active site" description="Proton donor/acceptor" evidence="2">
    <location>
        <position position="222"/>
    </location>
</feature>
<evidence type="ECO:0000313" key="7">
    <source>
        <dbReference type="Proteomes" id="UP000184123"/>
    </source>
</evidence>
<keyword evidence="3" id="KW-0479">Metal-binding</keyword>
<protein>
    <submittedName>
        <fullName evidence="5">Gluconolactonase</fullName>
    </submittedName>
    <submittedName>
        <fullName evidence="6">Sugar lactone lactonase YvrE</fullName>
    </submittedName>
</protein>
<feature type="binding site" evidence="3">
    <location>
        <position position="222"/>
    </location>
    <ligand>
        <name>a divalent metal cation</name>
        <dbReference type="ChEBI" id="CHEBI:60240"/>
    </ligand>
</feature>
<comment type="similarity">
    <text evidence="1">Belongs to the SMP-30/CGR1 family.</text>
</comment>
<dbReference type="PRINTS" id="PR01790">
    <property type="entry name" value="SMP30FAMILY"/>
</dbReference>
<evidence type="ECO:0000313" key="6">
    <source>
        <dbReference type="EMBL" id="SHM63128.1"/>
    </source>
</evidence>
<dbReference type="EMBL" id="FRCA01000010">
    <property type="protein sequence ID" value="SHM63128.1"/>
    <property type="molecule type" value="Genomic_DNA"/>
</dbReference>
<dbReference type="RefSeq" id="WP_073436451.1">
    <property type="nucleotide sequence ID" value="NZ_BJXU01000118.1"/>
</dbReference>
<dbReference type="Proteomes" id="UP000184123">
    <property type="component" value="Unassembled WGS sequence"/>
</dbReference>
<organism evidence="6 7">
    <name type="scientific">Halomonas cupida</name>
    <dbReference type="NCBI Taxonomy" id="44933"/>
    <lineage>
        <taxon>Bacteria</taxon>
        <taxon>Pseudomonadati</taxon>
        <taxon>Pseudomonadota</taxon>
        <taxon>Gammaproteobacteria</taxon>
        <taxon>Oceanospirillales</taxon>
        <taxon>Halomonadaceae</taxon>
        <taxon>Halomonas</taxon>
    </lineage>
</organism>
<feature type="binding site" evidence="3">
    <location>
        <position position="109"/>
    </location>
    <ligand>
        <name>substrate</name>
    </ligand>
</feature>
<feature type="binding site" evidence="3">
    <location>
        <position position="156"/>
    </location>
    <ligand>
        <name>a divalent metal cation</name>
        <dbReference type="ChEBI" id="CHEBI:60240"/>
    </ligand>
</feature>
<dbReference type="InterPro" id="IPR011042">
    <property type="entry name" value="6-blade_b-propeller_TolB-like"/>
</dbReference>
<dbReference type="PANTHER" id="PTHR10907:SF47">
    <property type="entry name" value="REGUCALCIN"/>
    <property type="match status" value="1"/>
</dbReference>
<feature type="domain" description="SMP-30/Gluconolactonase/LRE-like region" evidence="4">
    <location>
        <begin position="24"/>
        <end position="281"/>
    </location>
</feature>
<dbReference type="PANTHER" id="PTHR10907">
    <property type="entry name" value="REGUCALCIN"/>
    <property type="match status" value="1"/>
</dbReference>
<evidence type="ECO:0000256" key="1">
    <source>
        <dbReference type="ARBA" id="ARBA00008853"/>
    </source>
</evidence>
<comment type="cofactor">
    <cofactor evidence="3">
        <name>Zn(2+)</name>
        <dbReference type="ChEBI" id="CHEBI:29105"/>
    </cofactor>
    <text evidence="3">Binds 1 divalent metal cation per subunit.</text>
</comment>
<dbReference type="GO" id="GO:0004341">
    <property type="term" value="F:gluconolactonase activity"/>
    <property type="evidence" value="ECO:0007669"/>
    <property type="project" value="TreeGrafter"/>
</dbReference>
<dbReference type="InterPro" id="IPR005511">
    <property type="entry name" value="SMP-30"/>
</dbReference>
<evidence type="ECO:0000259" key="4">
    <source>
        <dbReference type="Pfam" id="PF08450"/>
    </source>
</evidence>
<evidence type="ECO:0000313" key="5">
    <source>
        <dbReference type="EMBL" id="GEN24918.1"/>
    </source>
</evidence>
<feature type="binding site" evidence="3">
    <location>
        <position position="26"/>
    </location>
    <ligand>
        <name>a divalent metal cation</name>
        <dbReference type="ChEBI" id="CHEBI:60240"/>
    </ligand>
</feature>
<dbReference type="GO" id="GO:0019853">
    <property type="term" value="P:L-ascorbic acid biosynthetic process"/>
    <property type="evidence" value="ECO:0007669"/>
    <property type="project" value="TreeGrafter"/>
</dbReference>
<dbReference type="GO" id="GO:0005509">
    <property type="term" value="F:calcium ion binding"/>
    <property type="evidence" value="ECO:0007669"/>
    <property type="project" value="TreeGrafter"/>
</dbReference>
<sequence>MTNHQPPSPCLGEARVLHDTRCELGEGPSWDAARGEFRWLDILGRQLHRHRLDDHEHQVIDLAQLTSFAAPLSDGDDLLVTEFGLMVMEHAHGGVSPWREVEASNDLTRSNDARLDRHGGLWFSTMGKAAQPQAGTLYRFHEGKVFILRRQISIPNAICFSADGRHAWFADTSTQQVMRWTLDDQGFPLREDGQPFDADTQPEQLSLPEVWADFSDDIGSPDGAVIDAEGYMWLALWGAGRVARLSPEGKEVGHIKVNASQPSCPAFGGPNLDVLLITTATEGLDNLDDGRLHGATFVLELKDILPGVRGQADEPLHIR</sequence>
<dbReference type="AlphaFoldDB" id="A0A1M7KCZ2"/>
<reference evidence="6 7" key="1">
    <citation type="submission" date="2016-11" db="EMBL/GenBank/DDBJ databases">
        <authorList>
            <person name="Jaros S."/>
            <person name="Januszkiewicz K."/>
            <person name="Wedrychowicz H."/>
        </authorList>
    </citation>
    <scope>NUCLEOTIDE SEQUENCE [LARGE SCALE GENOMIC DNA]</scope>
    <source>
        <strain evidence="6 7">DSM 4740</strain>
    </source>
</reference>
<dbReference type="STRING" id="44933.SAMN05660971_03448"/>
<evidence type="ECO:0000256" key="3">
    <source>
        <dbReference type="PIRSR" id="PIRSR605511-2"/>
    </source>
</evidence>
<dbReference type="OrthoDB" id="9775406at2"/>
<dbReference type="EMBL" id="BJXU01000118">
    <property type="protein sequence ID" value="GEN24918.1"/>
    <property type="molecule type" value="Genomic_DNA"/>
</dbReference>